<evidence type="ECO:0000313" key="10">
    <source>
        <dbReference type="WBParaSite" id="EN70_10724"/>
    </source>
</evidence>
<dbReference type="STRING" id="7209.A0A1I7V7H4"/>
<evidence type="ECO:0000256" key="1">
    <source>
        <dbReference type="ARBA" id="ARBA00004141"/>
    </source>
</evidence>
<comment type="similarity">
    <text evidence="2">Belongs to the TMEM39 family.</text>
</comment>
<reference evidence="10" key="2">
    <citation type="submission" date="2016-11" db="UniProtKB">
        <authorList>
            <consortium name="WormBaseParasite"/>
        </authorList>
    </citation>
    <scope>IDENTIFICATION</scope>
</reference>
<comment type="subcellular location">
    <subcellularLocation>
        <location evidence="1">Membrane</location>
        <topology evidence="1">Multi-pass membrane protein</topology>
    </subcellularLocation>
</comment>
<dbReference type="RefSeq" id="XP_020305080.1">
    <property type="nucleotide sequence ID" value="XM_020451162.1"/>
</dbReference>
<dbReference type="Proteomes" id="UP000095285">
    <property type="component" value="Unassembled WGS sequence"/>
</dbReference>
<keyword evidence="3 7" id="KW-0812">Transmembrane</keyword>
<keyword evidence="4 7" id="KW-1133">Transmembrane helix</keyword>
<keyword evidence="5 7" id="KW-0472">Membrane</keyword>
<dbReference type="PANTHER" id="PTHR12995:SF4">
    <property type="entry name" value="FI21814P1"/>
    <property type="match status" value="1"/>
</dbReference>
<name>A0A1I7V7H4_LOALO</name>
<evidence type="ECO:0000256" key="7">
    <source>
        <dbReference type="SAM" id="Phobius"/>
    </source>
</evidence>
<accession>A0A1S0UEQ0</accession>
<dbReference type="PANTHER" id="PTHR12995">
    <property type="entry name" value="FI21814P1"/>
    <property type="match status" value="1"/>
</dbReference>
<feature type="transmembrane region" description="Helical" evidence="7">
    <location>
        <begin position="184"/>
        <end position="200"/>
    </location>
</feature>
<keyword evidence="9" id="KW-1185">Reference proteome</keyword>
<feature type="compositionally biased region" description="Low complexity" evidence="6">
    <location>
        <begin position="389"/>
        <end position="407"/>
    </location>
</feature>
<dbReference type="GO" id="GO:0016020">
    <property type="term" value="C:membrane"/>
    <property type="evidence" value="ECO:0007669"/>
    <property type="project" value="UniProtKB-SubCell"/>
</dbReference>
<reference evidence="8 9" key="1">
    <citation type="submission" date="2012-04" db="EMBL/GenBank/DDBJ databases">
        <title>The Genome Sequence of Loa loa.</title>
        <authorList>
            <consortium name="The Broad Institute Genome Sequencing Platform"/>
            <consortium name="Broad Institute Genome Sequencing Center for Infectious Disease"/>
            <person name="Nutman T.B."/>
            <person name="Fink D.L."/>
            <person name="Russ C."/>
            <person name="Young S."/>
            <person name="Zeng Q."/>
            <person name="Gargeya S."/>
            <person name="Alvarado L."/>
            <person name="Berlin A."/>
            <person name="Chapman S.B."/>
            <person name="Chen Z."/>
            <person name="Freedman E."/>
            <person name="Gellesch M."/>
            <person name="Goldberg J."/>
            <person name="Griggs A."/>
            <person name="Gujja S."/>
            <person name="Heilman E.R."/>
            <person name="Heiman D."/>
            <person name="Howarth C."/>
            <person name="Mehta T."/>
            <person name="Neiman D."/>
            <person name="Pearson M."/>
            <person name="Roberts A."/>
            <person name="Saif S."/>
            <person name="Shea T."/>
            <person name="Shenoy N."/>
            <person name="Sisk P."/>
            <person name="Stolte C."/>
            <person name="Sykes S."/>
            <person name="White J."/>
            <person name="Yandava C."/>
            <person name="Haas B."/>
            <person name="Henn M.R."/>
            <person name="Nusbaum C."/>
            <person name="Birren B."/>
        </authorList>
    </citation>
    <scope>NUCLEOTIDE SEQUENCE [LARGE SCALE GENOMIC DNA]</scope>
</reference>
<dbReference type="AlphaFoldDB" id="A0A1I7V7H4"/>
<proteinExistence type="inferred from homology"/>
<organism evidence="9 10">
    <name type="scientific">Loa loa</name>
    <name type="common">Eye worm</name>
    <name type="synonym">Filaria loa</name>
    <dbReference type="NCBI Taxonomy" id="7209"/>
    <lineage>
        <taxon>Eukaryota</taxon>
        <taxon>Metazoa</taxon>
        <taxon>Ecdysozoa</taxon>
        <taxon>Nematoda</taxon>
        <taxon>Chromadorea</taxon>
        <taxon>Rhabditida</taxon>
        <taxon>Spirurina</taxon>
        <taxon>Spiruromorpha</taxon>
        <taxon>Filarioidea</taxon>
        <taxon>Onchocercidae</taxon>
        <taxon>Loa</taxon>
    </lineage>
</organism>
<dbReference type="FunCoup" id="A0A1I7V7H4">
    <property type="interactions" value="906"/>
</dbReference>
<feature type="transmembrane region" description="Helical" evidence="7">
    <location>
        <begin position="161"/>
        <end position="178"/>
    </location>
</feature>
<dbReference type="OrthoDB" id="5862608at2759"/>
<feature type="transmembrane region" description="Helical" evidence="7">
    <location>
        <begin position="103"/>
        <end position="120"/>
    </location>
</feature>
<dbReference type="InterPro" id="IPR019397">
    <property type="entry name" value="Uncharacterised_TMEM39"/>
</dbReference>
<feature type="transmembrane region" description="Helical" evidence="7">
    <location>
        <begin position="275"/>
        <end position="295"/>
    </location>
</feature>
<dbReference type="eggNOG" id="KOG3828">
    <property type="taxonomic scope" value="Eukaryota"/>
</dbReference>
<feature type="transmembrane region" description="Helical" evidence="7">
    <location>
        <begin position="509"/>
        <end position="526"/>
    </location>
</feature>
<feature type="transmembrane region" description="Helical" evidence="7">
    <location>
        <begin position="310"/>
        <end position="333"/>
    </location>
</feature>
<evidence type="ECO:0000313" key="9">
    <source>
        <dbReference type="Proteomes" id="UP000095285"/>
    </source>
</evidence>
<evidence type="ECO:0000256" key="3">
    <source>
        <dbReference type="ARBA" id="ARBA00022692"/>
    </source>
</evidence>
<sequence>MVGRSTLRNRHHANANRSYGSVVPSTPGNIGRVDDRKKRNEICGKGSAQIHPIWPEMPQGQGELFFECTLFLYSVLALFLQYLNLYKTMWWLPKSYWHYSLKFHLINPYLLSCVGLLLGIRVTKCFWKTITELATNARQDGSKAHCLLWDIIEWAAVKTPMFTMVATSFLFSFSRVYFDFPFKSLLYFGHPVLFFLYLFHDNISYKMRCYATKLWFVLNGRSLSEISNVVYRGLVHPPALIDVDSVVHMCSTNPLQIREEVSVLMKDFGLRIKHCFFSGLTTAYLSIFVPCVFTPQRSPSGLPQQMYIDIFWVMELFCVVFLTSFSLYAAYLLPLQYCDLIHRCAAHLGKWERVSRFTTATAGSSGGSNSNIGDNSCYNNTSISGSNCSSTSSSSSSNNSNGSSSGAADGGDGNSTQTVISTAANTVYADWSEHNGLYAHGSVVRHKGQLYKAVSNVGRLGVAAEPGDSDHSRFYRIGGDPVTLITTMAIFQVILIAIQFWMLILTTDWQHIVTLVLLIFANYLLLAKTFKDRVIIGRIYKPSPEDLQLIKQMQQYG</sequence>
<evidence type="ECO:0000313" key="8">
    <source>
        <dbReference type="EMBL" id="EJD74142.1"/>
    </source>
</evidence>
<feature type="transmembrane region" description="Helical" evidence="7">
    <location>
        <begin position="482"/>
        <end position="503"/>
    </location>
</feature>
<feature type="region of interest" description="Disordered" evidence="6">
    <location>
        <begin position="389"/>
        <end position="414"/>
    </location>
</feature>
<feature type="transmembrane region" description="Helical" evidence="7">
    <location>
        <begin position="64"/>
        <end position="83"/>
    </location>
</feature>
<gene>
    <name evidence="8 10" type="ORF">LOAG_18502</name>
</gene>
<dbReference type="InParanoid" id="A0A1I7V7H4"/>
<accession>A0A1I7V7H4</accession>
<dbReference type="GeneID" id="9949312"/>
<evidence type="ECO:0000256" key="5">
    <source>
        <dbReference type="ARBA" id="ARBA00023136"/>
    </source>
</evidence>
<dbReference type="Pfam" id="PF10271">
    <property type="entry name" value="Tmp39"/>
    <property type="match status" value="2"/>
</dbReference>
<dbReference type="KEGG" id="loa:LOAG_18502"/>
<dbReference type="WBParaSite" id="EN70_10724">
    <property type="protein sequence ID" value="EN70_10724"/>
    <property type="gene ID" value="EN70_10724"/>
</dbReference>
<dbReference type="CTD" id="9949312"/>
<dbReference type="OMA" id="RFKQLIF"/>
<evidence type="ECO:0000256" key="4">
    <source>
        <dbReference type="ARBA" id="ARBA00022989"/>
    </source>
</evidence>
<evidence type="ECO:0000256" key="6">
    <source>
        <dbReference type="SAM" id="MobiDB-lite"/>
    </source>
</evidence>
<dbReference type="EMBL" id="JH712401">
    <property type="protein sequence ID" value="EJD74142.1"/>
    <property type="molecule type" value="Genomic_DNA"/>
</dbReference>
<evidence type="ECO:0000256" key="2">
    <source>
        <dbReference type="ARBA" id="ARBA00010737"/>
    </source>
</evidence>
<protein>
    <submittedName>
        <fullName evidence="8 10">Transmembrane protein 39b</fullName>
    </submittedName>
</protein>